<dbReference type="InterPro" id="IPR035897">
    <property type="entry name" value="Toll_tir_struct_dom_sf"/>
</dbReference>
<dbReference type="GO" id="GO:0007165">
    <property type="term" value="P:signal transduction"/>
    <property type="evidence" value="ECO:0007669"/>
    <property type="project" value="InterPro"/>
</dbReference>
<comment type="caution">
    <text evidence="4">The sequence shown here is derived from an EMBL/GenBank/DDBJ whole genome shotgun (WGS) entry which is preliminary data.</text>
</comment>
<keyword evidence="2" id="KW-0472">Membrane</keyword>
<dbReference type="SUPFAM" id="SSF52200">
    <property type="entry name" value="Toll/Interleukin receptor TIR domain"/>
    <property type="match status" value="1"/>
</dbReference>
<sequence>MGIVFISYRREQTAGEARALYNDLGELLGPGRVFMDVDDIALGRDFREVLRSRLDDCELLLALIGRDWLNARDAAGARRLDGASDFVRLEIATALQRGIAVTPLLLQGARMPSPEELPADLKDLAFRNGLEITHARWESDVRELVRRLELATPSEPTRAMPAAAATASLPAARRSPATPLLAFAAAALVVAAGVAWLAFGRSSPAPTVAIPASMHEPVEPAAAGVPVAAAVSPGGASAPLASIAPGSVARDSPGAPRPGAGALPGVPGAAAVALSPAPGGTPAASGAAAASAAPTPASAASSETRAAPLAAPLRGGGPAPERTAPQGAARDPAPRAAARAPRDAAVTAEIERLITELHDRSPAVRRSASERLQSEHAGSPLAVRLAVDQLGLGAFQQLGKEGRVGTLQFLLATRDSAWNAAQRAEAAEAVRRIRGRVDRGQARLQPEVLDLVERLGARVGA</sequence>
<keyword evidence="2" id="KW-0812">Transmembrane</keyword>
<dbReference type="Gene3D" id="3.40.50.10140">
    <property type="entry name" value="Toll/interleukin-1 receptor homology (TIR) domain"/>
    <property type="match status" value="1"/>
</dbReference>
<dbReference type="Proteomes" id="UP000529637">
    <property type="component" value="Unassembled WGS sequence"/>
</dbReference>
<reference evidence="4 5" key="1">
    <citation type="submission" date="2020-06" db="EMBL/GenBank/DDBJ databases">
        <title>Schlegella sp. ID0723 isolated from air conditioner.</title>
        <authorList>
            <person name="Kim D.Y."/>
            <person name="Kim D.-U."/>
        </authorList>
    </citation>
    <scope>NUCLEOTIDE SEQUENCE [LARGE SCALE GENOMIC DNA]</scope>
    <source>
        <strain evidence="4 5">ID0723</strain>
    </source>
</reference>
<accession>A0A7Y6TY74</accession>
<protein>
    <submittedName>
        <fullName evidence="4">TIR domain-containing protein</fullName>
    </submittedName>
</protein>
<evidence type="ECO:0000256" key="1">
    <source>
        <dbReference type="SAM" id="MobiDB-lite"/>
    </source>
</evidence>
<feature type="region of interest" description="Disordered" evidence="1">
    <location>
        <begin position="295"/>
        <end position="344"/>
    </location>
</feature>
<evidence type="ECO:0000256" key="2">
    <source>
        <dbReference type="SAM" id="Phobius"/>
    </source>
</evidence>
<evidence type="ECO:0000259" key="3">
    <source>
        <dbReference type="Pfam" id="PF13676"/>
    </source>
</evidence>
<feature type="compositionally biased region" description="Low complexity" evidence="1">
    <location>
        <begin position="328"/>
        <end position="344"/>
    </location>
</feature>
<feature type="domain" description="TIR" evidence="3">
    <location>
        <begin position="4"/>
        <end position="138"/>
    </location>
</feature>
<keyword evidence="5" id="KW-1185">Reference proteome</keyword>
<dbReference type="Pfam" id="PF13676">
    <property type="entry name" value="TIR_2"/>
    <property type="match status" value="1"/>
</dbReference>
<dbReference type="InterPro" id="IPR000157">
    <property type="entry name" value="TIR_dom"/>
</dbReference>
<evidence type="ECO:0000313" key="4">
    <source>
        <dbReference type="EMBL" id="NUZ07835.1"/>
    </source>
</evidence>
<gene>
    <name evidence="4" type="ORF">HQN59_18890</name>
</gene>
<organism evidence="4 5">
    <name type="scientific">Piscinibacter koreensis</name>
    <dbReference type="NCBI Taxonomy" id="2742824"/>
    <lineage>
        <taxon>Bacteria</taxon>
        <taxon>Pseudomonadati</taxon>
        <taxon>Pseudomonadota</taxon>
        <taxon>Betaproteobacteria</taxon>
        <taxon>Burkholderiales</taxon>
        <taxon>Sphaerotilaceae</taxon>
        <taxon>Piscinibacter</taxon>
    </lineage>
</organism>
<dbReference type="EMBL" id="JABWMJ010000009">
    <property type="protein sequence ID" value="NUZ07835.1"/>
    <property type="molecule type" value="Genomic_DNA"/>
</dbReference>
<feature type="transmembrane region" description="Helical" evidence="2">
    <location>
        <begin position="180"/>
        <end position="199"/>
    </location>
</feature>
<feature type="compositionally biased region" description="Low complexity" evidence="1">
    <location>
        <begin position="295"/>
        <end position="313"/>
    </location>
</feature>
<name>A0A7Y6TY74_9BURK</name>
<keyword evidence="2" id="KW-1133">Transmembrane helix</keyword>
<evidence type="ECO:0000313" key="5">
    <source>
        <dbReference type="Proteomes" id="UP000529637"/>
    </source>
</evidence>
<dbReference type="AlphaFoldDB" id="A0A7Y6TY74"/>
<proteinExistence type="predicted"/>
<dbReference type="RefSeq" id="WP_176070670.1">
    <property type="nucleotide sequence ID" value="NZ_JABWMJ010000009.1"/>
</dbReference>